<dbReference type="KEGG" id="satk:SA2016_2275"/>
<protein>
    <submittedName>
        <fullName evidence="1">Uncharacterized protein</fullName>
    </submittedName>
</protein>
<evidence type="ECO:0000313" key="1">
    <source>
        <dbReference type="EMBL" id="AMM32944.1"/>
    </source>
</evidence>
<dbReference type="AlphaFoldDB" id="A0A127A2C6"/>
<name>A0A127A2C6_9MICC</name>
<evidence type="ECO:0000313" key="2">
    <source>
        <dbReference type="Proteomes" id="UP000070134"/>
    </source>
</evidence>
<reference evidence="1 2" key="1">
    <citation type="submission" date="2016-02" db="EMBL/GenBank/DDBJ databases">
        <title>Complete genome of Sinomonas atrocyanea KCTC 3377.</title>
        <authorList>
            <person name="Kim K.M."/>
        </authorList>
    </citation>
    <scope>NUCLEOTIDE SEQUENCE [LARGE SCALE GENOMIC DNA]</scope>
    <source>
        <strain evidence="1 2">KCTC 3377</strain>
    </source>
</reference>
<dbReference type="EMBL" id="CP014518">
    <property type="protein sequence ID" value="AMM32944.1"/>
    <property type="molecule type" value="Genomic_DNA"/>
</dbReference>
<proteinExistence type="predicted"/>
<organism evidence="1 2">
    <name type="scientific">Sinomonas atrocyanea</name>
    <dbReference type="NCBI Taxonomy" id="37927"/>
    <lineage>
        <taxon>Bacteria</taxon>
        <taxon>Bacillati</taxon>
        <taxon>Actinomycetota</taxon>
        <taxon>Actinomycetes</taxon>
        <taxon>Micrococcales</taxon>
        <taxon>Micrococcaceae</taxon>
        <taxon>Sinomonas</taxon>
    </lineage>
</organism>
<dbReference type="RefSeq" id="WP_066498088.1">
    <property type="nucleotide sequence ID" value="NZ_BJMO01000053.1"/>
</dbReference>
<accession>A0A127A2C6</accession>
<keyword evidence="2" id="KW-1185">Reference proteome</keyword>
<sequence>MRTADEHGPQAPRYNAEQRMKTLAEQKGLRLERSGTADGQPTYWLIDPRTDAVIAGEPTTRFGLTLDEVAQVLRDR</sequence>
<gene>
    <name evidence="1" type="ORF">SA2016_2275</name>
</gene>
<dbReference type="Proteomes" id="UP000070134">
    <property type="component" value="Chromosome"/>
</dbReference>